<comment type="subcellular location">
    <subcellularLocation>
        <location evidence="1">Cytoplasm</location>
    </subcellularLocation>
</comment>
<dbReference type="SUPFAM" id="SSF48726">
    <property type="entry name" value="Immunoglobulin"/>
    <property type="match status" value="1"/>
</dbReference>
<dbReference type="SMART" id="SM00409">
    <property type="entry name" value="IG"/>
    <property type="match status" value="1"/>
</dbReference>
<keyword evidence="6" id="KW-1185">Reference proteome</keyword>
<organism evidence="5 6">
    <name type="scientific">Sinocyclocheilus anshuiensis</name>
    <dbReference type="NCBI Taxonomy" id="1608454"/>
    <lineage>
        <taxon>Eukaryota</taxon>
        <taxon>Metazoa</taxon>
        <taxon>Chordata</taxon>
        <taxon>Craniata</taxon>
        <taxon>Vertebrata</taxon>
        <taxon>Euteleostomi</taxon>
        <taxon>Actinopterygii</taxon>
        <taxon>Neopterygii</taxon>
        <taxon>Teleostei</taxon>
        <taxon>Ostariophysi</taxon>
        <taxon>Cypriniformes</taxon>
        <taxon>Cyprinidae</taxon>
        <taxon>Cyprininae</taxon>
        <taxon>Sinocyclocheilus</taxon>
    </lineage>
</organism>
<dbReference type="SMART" id="SM00408">
    <property type="entry name" value="IGc2"/>
    <property type="match status" value="1"/>
</dbReference>
<dbReference type="PANTHER" id="PTHR47633">
    <property type="entry name" value="IMMUNOGLOBULIN"/>
    <property type="match status" value="1"/>
</dbReference>
<dbReference type="Ensembl" id="ENSSANT00000006555.1">
    <property type="protein sequence ID" value="ENSSANP00000006099.1"/>
    <property type="gene ID" value="ENSSANG00000003422.1"/>
</dbReference>
<dbReference type="PANTHER" id="PTHR47633:SF4">
    <property type="entry name" value="MYOPALLADIN ISOFORM X1"/>
    <property type="match status" value="1"/>
</dbReference>
<dbReference type="GO" id="GO:0005737">
    <property type="term" value="C:cytoplasm"/>
    <property type="evidence" value="ECO:0007669"/>
    <property type="project" value="UniProtKB-SubCell"/>
</dbReference>
<dbReference type="InterPro" id="IPR003598">
    <property type="entry name" value="Ig_sub2"/>
</dbReference>
<dbReference type="InterPro" id="IPR013783">
    <property type="entry name" value="Ig-like_fold"/>
</dbReference>
<dbReference type="AlphaFoldDB" id="A0A671KGD8"/>
<sequence length="159" mass="17786">MAMVTSQSETHSSTMQTFESVSTVMMSTTSVKSIEVQQVTSMEEYSTSPTLTLKMSDVIVSLGDVAQFNCSFSGQPFTEIIWDHNGRTITNTERVQYVHQGGLISLIIFNVHLGDQGKYSCNASNRFGKSTCTSYLHVKVKDIKEQEETFGPEEEKSYR</sequence>
<evidence type="ECO:0000256" key="2">
    <source>
        <dbReference type="ARBA" id="ARBA00022490"/>
    </source>
</evidence>
<dbReference type="Gene3D" id="2.60.40.10">
    <property type="entry name" value="Immunoglobulins"/>
    <property type="match status" value="1"/>
</dbReference>
<name>A0A671KGD8_9TELE</name>
<evidence type="ECO:0000256" key="3">
    <source>
        <dbReference type="ARBA" id="ARBA00023319"/>
    </source>
</evidence>
<evidence type="ECO:0000259" key="4">
    <source>
        <dbReference type="PROSITE" id="PS50835"/>
    </source>
</evidence>
<reference evidence="5" key="1">
    <citation type="submission" date="2025-08" db="UniProtKB">
        <authorList>
            <consortium name="Ensembl"/>
        </authorList>
    </citation>
    <scope>IDENTIFICATION</scope>
</reference>
<evidence type="ECO:0000256" key="1">
    <source>
        <dbReference type="ARBA" id="ARBA00004496"/>
    </source>
</evidence>
<keyword evidence="2" id="KW-0963">Cytoplasm</keyword>
<dbReference type="InterPro" id="IPR036179">
    <property type="entry name" value="Ig-like_dom_sf"/>
</dbReference>
<dbReference type="PROSITE" id="PS50835">
    <property type="entry name" value="IG_LIKE"/>
    <property type="match status" value="1"/>
</dbReference>
<protein>
    <recommendedName>
        <fullName evidence="4">Ig-like domain-containing protein</fullName>
    </recommendedName>
</protein>
<dbReference type="InterPro" id="IPR007110">
    <property type="entry name" value="Ig-like_dom"/>
</dbReference>
<evidence type="ECO:0000313" key="6">
    <source>
        <dbReference type="Proteomes" id="UP000472260"/>
    </source>
</evidence>
<dbReference type="InterPro" id="IPR013098">
    <property type="entry name" value="Ig_I-set"/>
</dbReference>
<dbReference type="Proteomes" id="UP000472260">
    <property type="component" value="Unassembled WGS sequence"/>
</dbReference>
<dbReference type="Pfam" id="PF07679">
    <property type="entry name" value="I-set"/>
    <property type="match status" value="1"/>
</dbReference>
<evidence type="ECO:0000313" key="5">
    <source>
        <dbReference type="Ensembl" id="ENSSANP00000006099.1"/>
    </source>
</evidence>
<dbReference type="FunFam" id="2.60.40.10:FF:000425">
    <property type="entry name" value="Myosin light chain kinase"/>
    <property type="match status" value="1"/>
</dbReference>
<reference evidence="5" key="2">
    <citation type="submission" date="2025-09" db="UniProtKB">
        <authorList>
            <consortium name="Ensembl"/>
        </authorList>
    </citation>
    <scope>IDENTIFICATION</scope>
</reference>
<proteinExistence type="predicted"/>
<accession>A0A671KGD8</accession>
<feature type="domain" description="Ig-like" evidence="4">
    <location>
        <begin position="49"/>
        <end position="139"/>
    </location>
</feature>
<keyword evidence="3" id="KW-0393">Immunoglobulin domain</keyword>
<dbReference type="InterPro" id="IPR003599">
    <property type="entry name" value="Ig_sub"/>
</dbReference>